<feature type="transmembrane region" description="Helical" evidence="8">
    <location>
        <begin position="206"/>
        <end position="238"/>
    </location>
</feature>
<dbReference type="EMBL" id="JBHLWM010000001">
    <property type="protein sequence ID" value="MFC0239141.1"/>
    <property type="molecule type" value="Genomic_DNA"/>
</dbReference>
<keyword evidence="2" id="KW-1003">Cell membrane</keyword>
<keyword evidence="4" id="KW-0808">Transferase</keyword>
<organism evidence="10 11">
    <name type="scientific">Rhodopseudomonas telluris</name>
    <dbReference type="NCBI Taxonomy" id="644215"/>
    <lineage>
        <taxon>Bacteria</taxon>
        <taxon>Pseudomonadati</taxon>
        <taxon>Pseudomonadota</taxon>
        <taxon>Alphaproteobacteria</taxon>
        <taxon>Hyphomicrobiales</taxon>
        <taxon>Nitrobacteraceae</taxon>
        <taxon>Rhodopseudomonas</taxon>
    </lineage>
</organism>
<dbReference type="PANTHER" id="PTHR33908:SF9">
    <property type="entry name" value="BLL5595 PROTEIN"/>
    <property type="match status" value="1"/>
</dbReference>
<protein>
    <submittedName>
        <fullName evidence="10">Glycosyltransferase family 39 protein</fullName>
    </submittedName>
</protein>
<evidence type="ECO:0000256" key="1">
    <source>
        <dbReference type="ARBA" id="ARBA00004651"/>
    </source>
</evidence>
<evidence type="ECO:0000256" key="4">
    <source>
        <dbReference type="ARBA" id="ARBA00022679"/>
    </source>
</evidence>
<dbReference type="InterPro" id="IPR038731">
    <property type="entry name" value="RgtA/B/C-like"/>
</dbReference>
<reference evidence="10 11" key="1">
    <citation type="submission" date="2024-09" db="EMBL/GenBank/DDBJ databases">
        <authorList>
            <person name="Sun Q."/>
            <person name="Mori K."/>
        </authorList>
    </citation>
    <scope>NUCLEOTIDE SEQUENCE [LARGE SCALE GENOMIC DNA]</scope>
    <source>
        <strain evidence="10 11">KCTC 23279</strain>
    </source>
</reference>
<evidence type="ECO:0000259" key="9">
    <source>
        <dbReference type="Pfam" id="PF13231"/>
    </source>
</evidence>
<dbReference type="RefSeq" id="WP_378383669.1">
    <property type="nucleotide sequence ID" value="NZ_JBHLWM010000001.1"/>
</dbReference>
<evidence type="ECO:0000256" key="6">
    <source>
        <dbReference type="ARBA" id="ARBA00022989"/>
    </source>
</evidence>
<evidence type="ECO:0000256" key="2">
    <source>
        <dbReference type="ARBA" id="ARBA00022475"/>
    </source>
</evidence>
<keyword evidence="3" id="KW-0328">Glycosyltransferase</keyword>
<name>A0ABV6ELP3_9BRAD</name>
<feature type="transmembrane region" description="Helical" evidence="8">
    <location>
        <begin position="294"/>
        <end position="319"/>
    </location>
</feature>
<evidence type="ECO:0000313" key="10">
    <source>
        <dbReference type="EMBL" id="MFC0239141.1"/>
    </source>
</evidence>
<dbReference type="Pfam" id="PF13231">
    <property type="entry name" value="PMT_2"/>
    <property type="match status" value="1"/>
</dbReference>
<feature type="transmembrane region" description="Helical" evidence="8">
    <location>
        <begin position="339"/>
        <end position="360"/>
    </location>
</feature>
<evidence type="ECO:0000256" key="8">
    <source>
        <dbReference type="SAM" id="Phobius"/>
    </source>
</evidence>
<keyword evidence="11" id="KW-1185">Reference proteome</keyword>
<evidence type="ECO:0000256" key="5">
    <source>
        <dbReference type="ARBA" id="ARBA00022692"/>
    </source>
</evidence>
<proteinExistence type="predicted"/>
<feature type="domain" description="Glycosyltransferase RgtA/B/C/D-like" evidence="9">
    <location>
        <begin position="108"/>
        <end position="268"/>
    </location>
</feature>
<keyword evidence="7 8" id="KW-0472">Membrane</keyword>
<evidence type="ECO:0000256" key="7">
    <source>
        <dbReference type="ARBA" id="ARBA00023136"/>
    </source>
</evidence>
<comment type="caution">
    <text evidence="10">The sequence shown here is derived from an EMBL/GenBank/DDBJ whole genome shotgun (WGS) entry which is preliminary data.</text>
</comment>
<keyword evidence="5 8" id="KW-0812">Transmembrane</keyword>
<feature type="transmembrane region" description="Helical" evidence="8">
    <location>
        <begin position="250"/>
        <end position="273"/>
    </location>
</feature>
<evidence type="ECO:0000256" key="3">
    <source>
        <dbReference type="ARBA" id="ARBA00022676"/>
    </source>
</evidence>
<accession>A0ABV6ELP3</accession>
<feature type="transmembrane region" description="Helical" evidence="8">
    <location>
        <begin position="129"/>
        <end position="150"/>
    </location>
</feature>
<sequence length="550" mass="59252">MTIDFAAYRVRCRKPMNLENADALRRDPRAASSRPAVIRRGCLRRAFRRGAAALLLPGLGTPLLLGGVVGNALLWVATLTILKFAQVLHSDSTEAFAWGQTLAWGSGKHPPMAGWVARAWFSVFPTSDWAFYALAMAVTGATVLLIRLLAGEVVDRRRAVLATLLAMIYPILNFKGYKFNPDLLQLPFVVLIVWAYMVAAERRTALWGVVIGLAGAGAVMTKYWGVWALVAIAVAAVARPDRNLLFRSPVPYVAFAVFVLAMAPHLDWLYAVGFTPFRYASQYLGCDRVTAARYAIDSTLHAFALLLPALGAGAVAVLLPRLRRVAARPADMLDRACQIWIIVAVLTIGPLIAAIAMPILMKSDWTVPLFSLVPLAVLTLQQLAVPLRAVARAAVILLVLGVGALLAAPGLATVKVLFEPNRALSPRLDRLAAIATDLWRERAGTPLSVVVGDIGEIATVSFYSADHPRMFSASTPELTPWISAETLGRSGFIGICPAAAPACVDRIMALRPRAEQIAVTTERSALGQTLPPDRWLVLLALPEAGAGVTR</sequence>
<dbReference type="PANTHER" id="PTHR33908">
    <property type="entry name" value="MANNOSYLTRANSFERASE YKCB-RELATED"/>
    <property type="match status" value="1"/>
</dbReference>
<comment type="subcellular location">
    <subcellularLocation>
        <location evidence="1">Cell membrane</location>
        <topology evidence="1">Multi-pass membrane protein</topology>
    </subcellularLocation>
</comment>
<feature type="transmembrane region" description="Helical" evidence="8">
    <location>
        <begin position="393"/>
        <end position="418"/>
    </location>
</feature>
<feature type="transmembrane region" description="Helical" evidence="8">
    <location>
        <begin position="54"/>
        <end position="77"/>
    </location>
</feature>
<keyword evidence="6 8" id="KW-1133">Transmembrane helix</keyword>
<gene>
    <name evidence="10" type="ORF">ACFFJ6_01630</name>
</gene>
<evidence type="ECO:0000313" key="11">
    <source>
        <dbReference type="Proteomes" id="UP001589775"/>
    </source>
</evidence>
<dbReference type="InterPro" id="IPR050297">
    <property type="entry name" value="LipidA_mod_glycosyltrf_83"/>
</dbReference>
<dbReference type="Proteomes" id="UP001589775">
    <property type="component" value="Unassembled WGS sequence"/>
</dbReference>
<feature type="transmembrane region" description="Helical" evidence="8">
    <location>
        <begin position="367"/>
        <end position="387"/>
    </location>
</feature>
<feature type="transmembrane region" description="Helical" evidence="8">
    <location>
        <begin position="183"/>
        <end position="199"/>
    </location>
</feature>